<keyword evidence="1" id="KW-0472">Membrane</keyword>
<proteinExistence type="predicted"/>
<dbReference type="Proteomes" id="UP000177276">
    <property type="component" value="Unassembled WGS sequence"/>
</dbReference>
<dbReference type="InterPro" id="IPR043712">
    <property type="entry name" value="DUF5652"/>
</dbReference>
<dbReference type="Pfam" id="PF18893">
    <property type="entry name" value="DUF5652"/>
    <property type="match status" value="1"/>
</dbReference>
<evidence type="ECO:0000256" key="1">
    <source>
        <dbReference type="SAM" id="Phobius"/>
    </source>
</evidence>
<feature type="transmembrane region" description="Helical" evidence="1">
    <location>
        <begin position="15"/>
        <end position="36"/>
    </location>
</feature>
<keyword evidence="1" id="KW-1133">Transmembrane helix</keyword>
<feature type="transmembrane region" description="Helical" evidence="1">
    <location>
        <begin position="48"/>
        <end position="69"/>
    </location>
</feature>
<feature type="domain" description="DUF5652" evidence="2">
    <location>
        <begin position="21"/>
        <end position="75"/>
    </location>
</feature>
<keyword evidence="1" id="KW-0812">Transmembrane</keyword>
<dbReference type="AlphaFoldDB" id="A0A1G2USW7"/>
<name>A0A1G2USW7_9BACT</name>
<sequence>MGLQSFVGGSIPPGFAGATVLLIIIAAIWSLVWKGMALWKAARGGSKVWFVVLLIVNTVGILEILYLYVFSKMSKKPVETPKV</sequence>
<evidence type="ECO:0000313" key="4">
    <source>
        <dbReference type="Proteomes" id="UP000177276"/>
    </source>
</evidence>
<reference evidence="3 4" key="1">
    <citation type="journal article" date="2016" name="Nat. Commun.">
        <title>Thousands of microbial genomes shed light on interconnected biogeochemical processes in an aquifer system.</title>
        <authorList>
            <person name="Anantharaman K."/>
            <person name="Brown C.T."/>
            <person name="Hug L.A."/>
            <person name="Sharon I."/>
            <person name="Castelle C.J."/>
            <person name="Probst A.J."/>
            <person name="Thomas B.C."/>
            <person name="Singh A."/>
            <person name="Wilkins M.J."/>
            <person name="Karaoz U."/>
            <person name="Brodie E.L."/>
            <person name="Williams K.H."/>
            <person name="Hubbard S.S."/>
            <person name="Banfield J.F."/>
        </authorList>
    </citation>
    <scope>NUCLEOTIDE SEQUENCE [LARGE SCALE GENOMIC DNA]</scope>
</reference>
<evidence type="ECO:0000259" key="2">
    <source>
        <dbReference type="Pfam" id="PF18893"/>
    </source>
</evidence>
<accession>A0A1G2USW7</accession>
<protein>
    <recommendedName>
        <fullName evidence="2">DUF5652 domain-containing protein</fullName>
    </recommendedName>
</protein>
<gene>
    <name evidence="3" type="ORF">A3G46_01035</name>
</gene>
<evidence type="ECO:0000313" key="3">
    <source>
        <dbReference type="EMBL" id="OHB12479.1"/>
    </source>
</evidence>
<organism evidence="3 4">
    <name type="scientific">Candidatus Zambryskibacteria bacterium RIFCSPLOWO2_12_FULL_39_16</name>
    <dbReference type="NCBI Taxonomy" id="1802775"/>
    <lineage>
        <taxon>Bacteria</taxon>
        <taxon>Candidatus Zambryskiibacteriota</taxon>
    </lineage>
</organism>
<dbReference type="EMBL" id="MHWS01000008">
    <property type="protein sequence ID" value="OHB12479.1"/>
    <property type="molecule type" value="Genomic_DNA"/>
</dbReference>
<comment type="caution">
    <text evidence="3">The sequence shown here is derived from an EMBL/GenBank/DDBJ whole genome shotgun (WGS) entry which is preliminary data.</text>
</comment>